<proteinExistence type="predicted"/>
<organism evidence="1 2">
    <name type="scientific">Pedobacter cryoconitis</name>
    <dbReference type="NCBI Taxonomy" id="188932"/>
    <lineage>
        <taxon>Bacteria</taxon>
        <taxon>Pseudomonadati</taxon>
        <taxon>Bacteroidota</taxon>
        <taxon>Sphingobacteriia</taxon>
        <taxon>Sphingobacteriales</taxon>
        <taxon>Sphingobacteriaceae</taxon>
        <taxon>Pedobacter</taxon>
    </lineage>
</organism>
<dbReference type="RefSeq" id="WP_111634602.1">
    <property type="nucleotide sequence ID" value="NZ_QLLR01000016.1"/>
</dbReference>
<dbReference type="EMBL" id="QLLR01000016">
    <property type="protein sequence ID" value="RAJ28893.1"/>
    <property type="molecule type" value="Genomic_DNA"/>
</dbReference>
<gene>
    <name evidence="1" type="ORF">LY11_03167</name>
</gene>
<protein>
    <submittedName>
        <fullName evidence="1">Uncharacterized protein</fullName>
    </submittedName>
</protein>
<sequence length="91" mass="10327">MEIKSLRDLRDFLNTLNDTQLSQRALVAGEEDFTPIDSAVITEEDWVAPGDGEDGAFPVSQYEPEDYDGEPVDSDFNKIIPKGYVYLYEDF</sequence>
<reference evidence="1 2" key="1">
    <citation type="submission" date="2018-06" db="EMBL/GenBank/DDBJ databases">
        <title>Genomic Encyclopedia of Archaeal and Bacterial Type Strains, Phase II (KMG-II): from individual species to whole genera.</title>
        <authorList>
            <person name="Goeker M."/>
        </authorList>
    </citation>
    <scope>NUCLEOTIDE SEQUENCE [LARGE SCALE GENOMIC DNA]</scope>
    <source>
        <strain evidence="1 2">DSM 14825</strain>
    </source>
</reference>
<dbReference type="AlphaFoldDB" id="A0A327SMY3"/>
<evidence type="ECO:0000313" key="2">
    <source>
        <dbReference type="Proteomes" id="UP000249754"/>
    </source>
</evidence>
<evidence type="ECO:0000313" key="1">
    <source>
        <dbReference type="EMBL" id="RAJ28893.1"/>
    </source>
</evidence>
<accession>A0A327SMY3</accession>
<dbReference type="Proteomes" id="UP000249754">
    <property type="component" value="Unassembled WGS sequence"/>
</dbReference>
<comment type="caution">
    <text evidence="1">The sequence shown here is derived from an EMBL/GenBank/DDBJ whole genome shotgun (WGS) entry which is preliminary data.</text>
</comment>
<name>A0A327SMY3_9SPHI</name>